<name>A0A4C1TXL2_EUMVA</name>
<dbReference type="Proteomes" id="UP000299102">
    <property type="component" value="Unassembled WGS sequence"/>
</dbReference>
<protein>
    <submittedName>
        <fullName evidence="2">Uncharacterized protein</fullName>
    </submittedName>
</protein>
<feature type="region of interest" description="Disordered" evidence="1">
    <location>
        <begin position="50"/>
        <end position="89"/>
    </location>
</feature>
<proteinExistence type="predicted"/>
<dbReference type="EMBL" id="BGZK01000101">
    <property type="protein sequence ID" value="GBP18803.1"/>
    <property type="molecule type" value="Genomic_DNA"/>
</dbReference>
<evidence type="ECO:0000313" key="3">
    <source>
        <dbReference type="Proteomes" id="UP000299102"/>
    </source>
</evidence>
<gene>
    <name evidence="2" type="ORF">EVAR_93231_1</name>
</gene>
<reference evidence="2 3" key="1">
    <citation type="journal article" date="2019" name="Commun. Biol.">
        <title>The bagworm genome reveals a unique fibroin gene that provides high tensile strength.</title>
        <authorList>
            <person name="Kono N."/>
            <person name="Nakamura H."/>
            <person name="Ohtoshi R."/>
            <person name="Tomita M."/>
            <person name="Numata K."/>
            <person name="Arakawa K."/>
        </authorList>
    </citation>
    <scope>NUCLEOTIDE SEQUENCE [LARGE SCALE GENOMIC DNA]</scope>
</reference>
<evidence type="ECO:0000313" key="2">
    <source>
        <dbReference type="EMBL" id="GBP18803.1"/>
    </source>
</evidence>
<organism evidence="2 3">
    <name type="scientific">Eumeta variegata</name>
    <name type="common">Bagworm moth</name>
    <name type="synonym">Eumeta japonica</name>
    <dbReference type="NCBI Taxonomy" id="151549"/>
    <lineage>
        <taxon>Eukaryota</taxon>
        <taxon>Metazoa</taxon>
        <taxon>Ecdysozoa</taxon>
        <taxon>Arthropoda</taxon>
        <taxon>Hexapoda</taxon>
        <taxon>Insecta</taxon>
        <taxon>Pterygota</taxon>
        <taxon>Neoptera</taxon>
        <taxon>Endopterygota</taxon>
        <taxon>Lepidoptera</taxon>
        <taxon>Glossata</taxon>
        <taxon>Ditrysia</taxon>
        <taxon>Tineoidea</taxon>
        <taxon>Psychidae</taxon>
        <taxon>Oiketicinae</taxon>
        <taxon>Eumeta</taxon>
    </lineage>
</organism>
<comment type="caution">
    <text evidence="2">The sequence shown here is derived from an EMBL/GenBank/DDBJ whole genome shotgun (WGS) entry which is preliminary data.</text>
</comment>
<keyword evidence="3" id="KW-1185">Reference proteome</keyword>
<accession>A0A4C1TXL2</accession>
<sequence>MNARIIALRPIRVSVNSSYRHWLHECDAGGDARRTSGYIHVKTTHRISMGLRRTKEGKTEVGIETGIEIENRTGTGRKSGTRTDIENRT</sequence>
<evidence type="ECO:0000256" key="1">
    <source>
        <dbReference type="SAM" id="MobiDB-lite"/>
    </source>
</evidence>
<dbReference type="AlphaFoldDB" id="A0A4C1TXL2"/>
<feature type="compositionally biased region" description="Low complexity" evidence="1">
    <location>
        <begin position="62"/>
        <end position="78"/>
    </location>
</feature>